<proteinExistence type="predicted"/>
<dbReference type="Proteomes" id="UP000006315">
    <property type="component" value="Unassembled WGS sequence"/>
</dbReference>
<reference evidence="2 3" key="1">
    <citation type="journal article" date="2012" name="Front. Microbiol.">
        <title>Redundancy and modularity in membrane-associated dissimilatory nitrate reduction in Bacillus.</title>
        <authorList>
            <person name="Heylen K."/>
            <person name="Keltjens J."/>
        </authorList>
    </citation>
    <scope>NUCLEOTIDE SEQUENCE [LARGE SCALE GENOMIC DNA]</scope>
    <source>
        <strain evidence="2 3">LMG 9581</strain>
    </source>
</reference>
<evidence type="ECO:0000313" key="3">
    <source>
        <dbReference type="Proteomes" id="UP000006315"/>
    </source>
</evidence>
<evidence type="ECO:0000313" key="2">
    <source>
        <dbReference type="EMBL" id="EKN65000.1"/>
    </source>
</evidence>
<accession>K6C1K2</accession>
<organism evidence="2 3">
    <name type="scientific">Schinkia azotoformans LMG 9581</name>
    <dbReference type="NCBI Taxonomy" id="1131731"/>
    <lineage>
        <taxon>Bacteria</taxon>
        <taxon>Bacillati</taxon>
        <taxon>Bacillota</taxon>
        <taxon>Bacilli</taxon>
        <taxon>Bacillales</taxon>
        <taxon>Bacillaceae</taxon>
        <taxon>Calidifontibacillus/Schinkia group</taxon>
        <taxon>Schinkia</taxon>
    </lineage>
</organism>
<comment type="caution">
    <text evidence="2">The sequence shown here is derived from an EMBL/GenBank/DDBJ whole genome shotgun (WGS) entry which is preliminary data.</text>
</comment>
<dbReference type="InterPro" id="IPR011528">
    <property type="entry name" value="NERD"/>
</dbReference>
<protein>
    <submittedName>
        <fullName evidence="2">NERD domain-containing protein</fullName>
    </submittedName>
</protein>
<dbReference type="EMBL" id="AJLR01000111">
    <property type="protein sequence ID" value="EKN65000.1"/>
    <property type="molecule type" value="Genomic_DNA"/>
</dbReference>
<keyword evidence="3" id="KW-1185">Reference proteome</keyword>
<feature type="domain" description="NERD" evidence="1">
    <location>
        <begin position="38"/>
        <end position="148"/>
    </location>
</feature>
<dbReference type="PATRIC" id="fig|1131731.3.peg.2539"/>
<dbReference type="Pfam" id="PF08378">
    <property type="entry name" value="NERD"/>
    <property type="match status" value="1"/>
</dbReference>
<gene>
    <name evidence="2" type="ORF">BAZO_12389</name>
</gene>
<dbReference type="PROSITE" id="PS50965">
    <property type="entry name" value="NERD"/>
    <property type="match status" value="1"/>
</dbReference>
<evidence type="ECO:0000259" key="1">
    <source>
        <dbReference type="PROSITE" id="PS50965"/>
    </source>
</evidence>
<name>K6C1K2_SCHAZ</name>
<dbReference type="RefSeq" id="WP_003331843.1">
    <property type="nucleotide sequence ID" value="NZ_AJLR01000111.1"/>
</dbReference>
<sequence>MKILKPRFVSPELKLLRFLHSRMGFPIDDLRRFENLEKGFKGEQQFDIWSEDILIDGLILNDLLFEVNNTVFQIDSVLISQGTLFQFEVKNYEGDYYLEGDKWFTLSGSTIRNPLHQLERSETMLKQLLQNNGYNMHIESYLIFINPNFHLYNAPINPSIIFPTQLTRFMDKLNRTPSKLNGGHSKLAETLVSKQTFQSPYKRLPNYDYNRLEKGICCPHCRTFVDVTLKCKCGFEEAPSAAILRSIEEFRWLFPDEKITTNRIYEWCKGNKSIRTIRRILANNFEYEGYGKPGHYIVPIEFNRAVR</sequence>
<dbReference type="STRING" id="1131731.BAZO_12389"/>
<dbReference type="AlphaFoldDB" id="K6C1K2"/>